<evidence type="ECO:0000256" key="1">
    <source>
        <dbReference type="SAM" id="SignalP"/>
    </source>
</evidence>
<sequence precursor="true">MLHRVAALLMVLLPLAVLAEEPFAPVQESLPVPAPEGAIVLFDGAGTNHFVSMAGDEIDWPVREGALVSTRGNNRSNHIVSTYHFRDADLHVEFRLPENSKGNSGVYLHGHYELQIFNSHGKDEPGMGDMGAVYAFSKPLVNAARPPGEWQVYDIRYRAPRRDEDGQIVESGRITAWLNGQLVQDKTPVSEPRSNYHPFRYGTTPYLEAIEQQQMQTSVGPVFLQDHDSPVQFRNVWVRPLDDRATFAKPTADARGD</sequence>
<dbReference type="Gene3D" id="2.60.120.560">
    <property type="entry name" value="Exo-inulinase, domain 1"/>
    <property type="match status" value="1"/>
</dbReference>
<dbReference type="EMBL" id="CP036275">
    <property type="protein sequence ID" value="QDU38609.1"/>
    <property type="molecule type" value="Genomic_DNA"/>
</dbReference>
<keyword evidence="4" id="KW-1185">Reference proteome</keyword>
<dbReference type="OrthoDB" id="176168at2"/>
<name>A0A517Z834_9PLAN</name>
<evidence type="ECO:0000259" key="2">
    <source>
        <dbReference type="Pfam" id="PF06439"/>
    </source>
</evidence>
<keyword evidence="1" id="KW-0732">Signal</keyword>
<evidence type="ECO:0000313" key="3">
    <source>
        <dbReference type="EMBL" id="QDU38609.1"/>
    </source>
</evidence>
<feature type="domain" description="3-keto-alpha-glucoside-1,2-lyase/3-keto-2-hydroxy-glucal hydratase" evidence="2">
    <location>
        <begin position="37"/>
        <end position="239"/>
    </location>
</feature>
<evidence type="ECO:0000313" key="4">
    <source>
        <dbReference type="Proteomes" id="UP000320496"/>
    </source>
</evidence>
<dbReference type="RefSeq" id="WP_145369873.1">
    <property type="nucleotide sequence ID" value="NZ_CP036275.1"/>
</dbReference>
<gene>
    <name evidence="3" type="ORF">Mal4_29380</name>
</gene>
<dbReference type="InterPro" id="IPR010496">
    <property type="entry name" value="AL/BT2_dom"/>
</dbReference>
<dbReference type="Proteomes" id="UP000320496">
    <property type="component" value="Chromosome"/>
</dbReference>
<dbReference type="Pfam" id="PF06439">
    <property type="entry name" value="3keto-disac_hyd"/>
    <property type="match status" value="1"/>
</dbReference>
<organism evidence="3 4">
    <name type="scientific">Maioricimonas rarisocia</name>
    <dbReference type="NCBI Taxonomy" id="2528026"/>
    <lineage>
        <taxon>Bacteria</taxon>
        <taxon>Pseudomonadati</taxon>
        <taxon>Planctomycetota</taxon>
        <taxon>Planctomycetia</taxon>
        <taxon>Planctomycetales</taxon>
        <taxon>Planctomycetaceae</taxon>
        <taxon>Maioricimonas</taxon>
    </lineage>
</organism>
<protein>
    <recommendedName>
        <fullName evidence="2">3-keto-alpha-glucoside-1,2-lyase/3-keto-2-hydroxy-glucal hydratase domain-containing protein</fullName>
    </recommendedName>
</protein>
<feature type="signal peptide" evidence="1">
    <location>
        <begin position="1"/>
        <end position="19"/>
    </location>
</feature>
<dbReference type="GO" id="GO:0016787">
    <property type="term" value="F:hydrolase activity"/>
    <property type="evidence" value="ECO:0007669"/>
    <property type="project" value="InterPro"/>
</dbReference>
<dbReference type="KEGG" id="mri:Mal4_29380"/>
<proteinExistence type="predicted"/>
<feature type="chain" id="PRO_5021751867" description="3-keto-alpha-glucoside-1,2-lyase/3-keto-2-hydroxy-glucal hydratase domain-containing protein" evidence="1">
    <location>
        <begin position="20"/>
        <end position="257"/>
    </location>
</feature>
<accession>A0A517Z834</accession>
<reference evidence="3 4" key="1">
    <citation type="submission" date="2019-02" db="EMBL/GenBank/DDBJ databases">
        <title>Deep-cultivation of Planctomycetes and their phenomic and genomic characterization uncovers novel biology.</title>
        <authorList>
            <person name="Wiegand S."/>
            <person name="Jogler M."/>
            <person name="Boedeker C."/>
            <person name="Pinto D."/>
            <person name="Vollmers J."/>
            <person name="Rivas-Marin E."/>
            <person name="Kohn T."/>
            <person name="Peeters S.H."/>
            <person name="Heuer A."/>
            <person name="Rast P."/>
            <person name="Oberbeckmann S."/>
            <person name="Bunk B."/>
            <person name="Jeske O."/>
            <person name="Meyerdierks A."/>
            <person name="Storesund J.E."/>
            <person name="Kallscheuer N."/>
            <person name="Luecker S."/>
            <person name="Lage O.M."/>
            <person name="Pohl T."/>
            <person name="Merkel B.J."/>
            <person name="Hornburger P."/>
            <person name="Mueller R.-W."/>
            <person name="Bruemmer F."/>
            <person name="Labrenz M."/>
            <person name="Spormann A.M."/>
            <person name="Op den Camp H."/>
            <person name="Overmann J."/>
            <person name="Amann R."/>
            <person name="Jetten M.S.M."/>
            <person name="Mascher T."/>
            <person name="Medema M.H."/>
            <person name="Devos D.P."/>
            <person name="Kaster A.-K."/>
            <person name="Ovreas L."/>
            <person name="Rohde M."/>
            <person name="Galperin M.Y."/>
            <person name="Jogler C."/>
        </authorList>
    </citation>
    <scope>NUCLEOTIDE SEQUENCE [LARGE SCALE GENOMIC DNA]</scope>
    <source>
        <strain evidence="3 4">Mal4</strain>
    </source>
</reference>
<dbReference type="AlphaFoldDB" id="A0A517Z834"/>